<evidence type="ECO:0000256" key="4">
    <source>
        <dbReference type="ARBA" id="ARBA00023027"/>
    </source>
</evidence>
<sequence>MDSITTEFGASSTSSTAQSWRYHVFLSFRGDDTRNNFVGHLHSNLVLKGIKTFLDDEELRRGEEISPELHKAIQESKISVVVFSKNYASSKWCLEELVKILQCKESKQQMVFPIFYKVDPSDVRHQRGTFGEALARHESRFKDDLEKVMIMRWREALSKAANLSGAHFLDGGHESKFIDAIVGEISAQLLNRTNLNVAKYPVGIESRVEDVLKLLCIGENDVHMVGIWGVGGIGKTTIAKAVYNSIAYQFEASCFLANVREESMGSGGFVHLQKNLLSEILGEKDLDLSVVDRGITLIKERMCYKRVLLILDDVNHVNQLDRLVGNPNWFGSGSRIIVTTRDKHCLSGYNVNEIYEVKKLSHHEALELFNFNAFQEHRHTGDYDELVNNVLLYAQGLPLALEVLGSNLRGRNVDQWKCALGSYRSLPKQEIQEILKISYDALEPLIKEVFLHIACFFKGKNKNYVMDVLEGCEFPKFGIEVLTEKALINITEANDIWMHDLLEAMGKEIVFQESPNEPGQRSRLWCYEDVSHVFVENTGTDKVQGIMVNNWNDRREKICLSSESFLKLKKLQVFIICGDIFTGDYVNYLSNELRLLDWFYCPLLSFPSSFNPKKLVVLNMPCSKMSPLGEVPKIIFGLKMPGSCTSPLGQETMQNLKSIDLSNCYGLTKLADFCKFPNLVDLNLSGCKTLVEVDPSIGFLTNLANLNLKFCEKLRKLEIMAEMKSLKSLDLGGTAIKELPSSIGYLINLEKLSLRECAKLTNVPCNIFELQHLQHLDLFWCDSLVTFPTKSESSTSSRTSLQEKHYDPLFVSLDSCTNLVEISEIPRDIDVLDVRCCNALKGISKLSNILEGKESKMARRMNLFACYALCHNLASDYMAKMNLPDNSDQDTALLSLFLSCRQSEFVVSYPYVSGLPNWFFCRKKFISSCFQAHEFRIEIPGNFKWENKGLAFCARSSRARSFKGAHLRLRFCSIHININDVCVITPSRKPEDRWWRLSRGHAWLYYIPFDTIIRQLSDSGLPPPSMCRVKLEFEFKRGELEKLICGVQVVTPEEDGVILHQVHNAEP</sequence>
<feature type="domain" description="TIR" evidence="5">
    <location>
        <begin position="20"/>
        <end position="189"/>
    </location>
</feature>
<dbReference type="InterPro" id="IPR027417">
    <property type="entry name" value="P-loop_NTPase"/>
</dbReference>
<dbReference type="SUPFAM" id="SSF52200">
    <property type="entry name" value="Toll/Interleukin receptor TIR domain"/>
    <property type="match status" value="1"/>
</dbReference>
<dbReference type="Gene3D" id="3.40.50.300">
    <property type="entry name" value="P-loop containing nucleotide triphosphate hydrolases"/>
    <property type="match status" value="1"/>
</dbReference>
<dbReference type="PRINTS" id="PR00364">
    <property type="entry name" value="DISEASERSIST"/>
</dbReference>
<evidence type="ECO:0000256" key="1">
    <source>
        <dbReference type="ARBA" id="ARBA00022614"/>
    </source>
</evidence>
<dbReference type="SMART" id="SM00255">
    <property type="entry name" value="TIR"/>
    <property type="match status" value="1"/>
</dbReference>
<comment type="caution">
    <text evidence="6">The sequence shown here is derived from an EMBL/GenBank/DDBJ whole genome shotgun (WGS) entry which is preliminary data.</text>
</comment>
<dbReference type="InterPro" id="IPR042197">
    <property type="entry name" value="Apaf_helical"/>
</dbReference>
<keyword evidence="2" id="KW-0677">Repeat</keyword>
<keyword evidence="3" id="KW-0611">Plant defense</keyword>
<gene>
    <name evidence="6" type="ORF">M0R45_017955</name>
</gene>
<dbReference type="Proteomes" id="UP001457282">
    <property type="component" value="Unassembled WGS sequence"/>
</dbReference>
<dbReference type="GO" id="GO:0006952">
    <property type="term" value="P:defense response"/>
    <property type="evidence" value="ECO:0007669"/>
    <property type="project" value="UniProtKB-KW"/>
</dbReference>
<evidence type="ECO:0000256" key="3">
    <source>
        <dbReference type="ARBA" id="ARBA00022821"/>
    </source>
</evidence>
<evidence type="ECO:0000259" key="5">
    <source>
        <dbReference type="PROSITE" id="PS50104"/>
    </source>
</evidence>
<keyword evidence="4" id="KW-0520">NAD</keyword>
<evidence type="ECO:0000313" key="7">
    <source>
        <dbReference type="Proteomes" id="UP001457282"/>
    </source>
</evidence>
<dbReference type="SUPFAM" id="SSF52540">
    <property type="entry name" value="P-loop containing nucleoside triphosphate hydrolases"/>
    <property type="match status" value="1"/>
</dbReference>
<dbReference type="Pfam" id="PF23282">
    <property type="entry name" value="WHD_ROQ1"/>
    <property type="match status" value="1"/>
</dbReference>
<dbReference type="GO" id="GO:0007165">
    <property type="term" value="P:signal transduction"/>
    <property type="evidence" value="ECO:0007669"/>
    <property type="project" value="InterPro"/>
</dbReference>
<dbReference type="PANTHER" id="PTHR11017:SF578">
    <property type="entry name" value="ADP-RIBOSYL CYCLASE_CYCLIC ADP-RIBOSE HYDROLASE"/>
    <property type="match status" value="1"/>
</dbReference>
<dbReference type="InterPro" id="IPR002182">
    <property type="entry name" value="NB-ARC"/>
</dbReference>
<dbReference type="InterPro" id="IPR036390">
    <property type="entry name" value="WH_DNA-bd_sf"/>
</dbReference>
<dbReference type="Gene3D" id="1.10.8.430">
    <property type="entry name" value="Helical domain of apoptotic protease-activating factors"/>
    <property type="match status" value="1"/>
</dbReference>
<dbReference type="Pfam" id="PF01582">
    <property type="entry name" value="TIR"/>
    <property type="match status" value="1"/>
</dbReference>
<dbReference type="AlphaFoldDB" id="A0AAW1XXF5"/>
<dbReference type="Gene3D" id="3.40.50.10140">
    <property type="entry name" value="Toll/interleukin-1 receptor homology (TIR) domain"/>
    <property type="match status" value="1"/>
</dbReference>
<dbReference type="Pfam" id="PF00931">
    <property type="entry name" value="NB-ARC"/>
    <property type="match status" value="1"/>
</dbReference>
<accession>A0AAW1XXF5</accession>
<dbReference type="SUPFAM" id="SSF52058">
    <property type="entry name" value="L domain-like"/>
    <property type="match status" value="1"/>
</dbReference>
<dbReference type="EMBL" id="JBEDUW010000003">
    <property type="protein sequence ID" value="KAK9941349.1"/>
    <property type="molecule type" value="Genomic_DNA"/>
</dbReference>
<evidence type="ECO:0000313" key="6">
    <source>
        <dbReference type="EMBL" id="KAK9941349.1"/>
    </source>
</evidence>
<keyword evidence="7" id="KW-1185">Reference proteome</keyword>
<dbReference type="PANTHER" id="PTHR11017">
    <property type="entry name" value="LEUCINE-RICH REPEAT-CONTAINING PROTEIN"/>
    <property type="match status" value="1"/>
</dbReference>
<dbReference type="InterPro" id="IPR044974">
    <property type="entry name" value="Disease_R_plants"/>
</dbReference>
<protein>
    <recommendedName>
        <fullName evidence="5">TIR domain-containing protein</fullName>
    </recommendedName>
</protein>
<dbReference type="Gene3D" id="3.80.10.10">
    <property type="entry name" value="Ribonuclease Inhibitor"/>
    <property type="match status" value="2"/>
</dbReference>
<name>A0AAW1XXF5_RUBAR</name>
<evidence type="ECO:0000256" key="2">
    <source>
        <dbReference type="ARBA" id="ARBA00022737"/>
    </source>
</evidence>
<dbReference type="FunFam" id="3.40.50.10140:FF:000007">
    <property type="entry name" value="Disease resistance protein (TIR-NBS-LRR class)"/>
    <property type="match status" value="1"/>
</dbReference>
<proteinExistence type="predicted"/>
<dbReference type="InterPro" id="IPR058192">
    <property type="entry name" value="WHD_ROQ1-like"/>
</dbReference>
<keyword evidence="1" id="KW-0433">Leucine-rich repeat</keyword>
<organism evidence="6 7">
    <name type="scientific">Rubus argutus</name>
    <name type="common">Southern blackberry</name>
    <dbReference type="NCBI Taxonomy" id="59490"/>
    <lineage>
        <taxon>Eukaryota</taxon>
        <taxon>Viridiplantae</taxon>
        <taxon>Streptophyta</taxon>
        <taxon>Embryophyta</taxon>
        <taxon>Tracheophyta</taxon>
        <taxon>Spermatophyta</taxon>
        <taxon>Magnoliopsida</taxon>
        <taxon>eudicotyledons</taxon>
        <taxon>Gunneridae</taxon>
        <taxon>Pentapetalae</taxon>
        <taxon>rosids</taxon>
        <taxon>fabids</taxon>
        <taxon>Rosales</taxon>
        <taxon>Rosaceae</taxon>
        <taxon>Rosoideae</taxon>
        <taxon>Rosoideae incertae sedis</taxon>
        <taxon>Rubus</taxon>
    </lineage>
</organism>
<dbReference type="SUPFAM" id="SSF46785">
    <property type="entry name" value="Winged helix' DNA-binding domain"/>
    <property type="match status" value="1"/>
</dbReference>
<reference evidence="6 7" key="1">
    <citation type="journal article" date="2023" name="G3 (Bethesda)">
        <title>A chromosome-length genome assembly and annotation of blackberry (Rubus argutus, cv. 'Hillquist').</title>
        <authorList>
            <person name="Bruna T."/>
            <person name="Aryal R."/>
            <person name="Dudchenko O."/>
            <person name="Sargent D.J."/>
            <person name="Mead D."/>
            <person name="Buti M."/>
            <person name="Cavallini A."/>
            <person name="Hytonen T."/>
            <person name="Andres J."/>
            <person name="Pham M."/>
            <person name="Weisz D."/>
            <person name="Mascagni F."/>
            <person name="Usai G."/>
            <person name="Natali L."/>
            <person name="Bassil N."/>
            <person name="Fernandez G.E."/>
            <person name="Lomsadze A."/>
            <person name="Armour M."/>
            <person name="Olukolu B."/>
            <person name="Poorten T."/>
            <person name="Britton C."/>
            <person name="Davik J."/>
            <person name="Ashrafi H."/>
            <person name="Aiden E.L."/>
            <person name="Borodovsky M."/>
            <person name="Worthington M."/>
        </authorList>
    </citation>
    <scope>NUCLEOTIDE SEQUENCE [LARGE SCALE GENOMIC DNA]</scope>
    <source>
        <strain evidence="6">PI 553951</strain>
    </source>
</reference>
<dbReference type="InterPro" id="IPR000157">
    <property type="entry name" value="TIR_dom"/>
</dbReference>
<dbReference type="InterPro" id="IPR032675">
    <property type="entry name" value="LRR_dom_sf"/>
</dbReference>
<dbReference type="InterPro" id="IPR035897">
    <property type="entry name" value="Toll_tir_struct_dom_sf"/>
</dbReference>
<dbReference type="PROSITE" id="PS50104">
    <property type="entry name" value="TIR"/>
    <property type="match status" value="1"/>
</dbReference>
<dbReference type="GO" id="GO:0043531">
    <property type="term" value="F:ADP binding"/>
    <property type="evidence" value="ECO:0007669"/>
    <property type="project" value="InterPro"/>
</dbReference>